<organism evidence="1 2">
    <name type="scientific">Pristionchus entomophagus</name>
    <dbReference type="NCBI Taxonomy" id="358040"/>
    <lineage>
        <taxon>Eukaryota</taxon>
        <taxon>Metazoa</taxon>
        <taxon>Ecdysozoa</taxon>
        <taxon>Nematoda</taxon>
        <taxon>Chromadorea</taxon>
        <taxon>Rhabditida</taxon>
        <taxon>Rhabditina</taxon>
        <taxon>Diplogasteromorpha</taxon>
        <taxon>Diplogasteroidea</taxon>
        <taxon>Neodiplogasteridae</taxon>
        <taxon>Pristionchus</taxon>
    </lineage>
</organism>
<dbReference type="PANTHER" id="PTHR34401:SF3">
    <property type="entry name" value="DB DOMAIN-CONTAINING PROTEIN"/>
    <property type="match status" value="1"/>
</dbReference>
<dbReference type="PANTHER" id="PTHR34401">
    <property type="entry name" value="PROTEIN CBG12388-RELATED"/>
    <property type="match status" value="1"/>
</dbReference>
<sequence>SSRCQNHFSSLGASYPAARQCIMAKLPAIRGTLNCARNNFGNVCASTPGAQVPKRYAETIQLAAFREITGMLSRSGIASEATVLVQVARKAVGCIVKCVQVNGCAKSFSCGLALPSDNQIVTTFKSCAMGSGFLTTGGFREMCGCLANSGIKQLAPICSRIVIS</sequence>
<reference evidence="1" key="1">
    <citation type="submission" date="2023-10" db="EMBL/GenBank/DDBJ databases">
        <title>Genome assembly of Pristionchus species.</title>
        <authorList>
            <person name="Yoshida K."/>
            <person name="Sommer R.J."/>
        </authorList>
    </citation>
    <scope>NUCLEOTIDE SEQUENCE</scope>
    <source>
        <strain evidence="1">RS0144</strain>
    </source>
</reference>
<gene>
    <name evidence="1" type="ORF">PENTCL1PPCAC_22708</name>
</gene>
<proteinExistence type="predicted"/>
<accession>A0AAV5U2X8</accession>
<name>A0AAV5U2X8_9BILA</name>
<dbReference type="Proteomes" id="UP001432027">
    <property type="component" value="Unassembled WGS sequence"/>
</dbReference>
<comment type="caution">
    <text evidence="1">The sequence shown here is derived from an EMBL/GenBank/DDBJ whole genome shotgun (WGS) entry which is preliminary data.</text>
</comment>
<protein>
    <submittedName>
        <fullName evidence="1">Uncharacterized protein</fullName>
    </submittedName>
</protein>
<dbReference type="EMBL" id="BTSX01000005">
    <property type="protein sequence ID" value="GMT00534.1"/>
    <property type="molecule type" value="Genomic_DNA"/>
</dbReference>
<dbReference type="AlphaFoldDB" id="A0AAV5U2X8"/>
<evidence type="ECO:0000313" key="2">
    <source>
        <dbReference type="Proteomes" id="UP001432027"/>
    </source>
</evidence>
<evidence type="ECO:0000313" key="1">
    <source>
        <dbReference type="EMBL" id="GMT00534.1"/>
    </source>
</evidence>
<feature type="non-terminal residue" evidence="1">
    <location>
        <position position="1"/>
    </location>
</feature>
<keyword evidence="2" id="KW-1185">Reference proteome</keyword>